<reference evidence="1 2" key="1">
    <citation type="submission" date="2016-04" db="EMBL/GenBank/DDBJ databases">
        <authorList>
            <person name="Evans L.H."/>
            <person name="Alamgir A."/>
            <person name="Owens N."/>
            <person name="Weber N.D."/>
            <person name="Virtaneva K."/>
            <person name="Barbian K."/>
            <person name="Babar A."/>
            <person name="Rosenke K."/>
        </authorList>
    </citation>
    <scope>NUCLEOTIDE SEQUENCE [LARGE SCALE GENOMIC DNA]</scope>
    <source>
        <strain evidence="1 2">IFM 0406</strain>
    </source>
</reference>
<dbReference type="EMBL" id="LWGR01000013">
    <property type="protein sequence ID" value="KZM71060.1"/>
    <property type="molecule type" value="Genomic_DNA"/>
</dbReference>
<dbReference type="Proteomes" id="UP000076512">
    <property type="component" value="Unassembled WGS sequence"/>
</dbReference>
<keyword evidence="2" id="KW-1185">Reference proteome</keyword>
<evidence type="ECO:0008006" key="3">
    <source>
        <dbReference type="Google" id="ProtNLM"/>
    </source>
</evidence>
<dbReference type="AlphaFoldDB" id="A0A164K5N7"/>
<organism evidence="1 2">
    <name type="scientific">Nocardia terpenica</name>
    <dbReference type="NCBI Taxonomy" id="455432"/>
    <lineage>
        <taxon>Bacteria</taxon>
        <taxon>Bacillati</taxon>
        <taxon>Actinomycetota</taxon>
        <taxon>Actinomycetes</taxon>
        <taxon>Mycobacteriales</taxon>
        <taxon>Nocardiaceae</taxon>
        <taxon>Nocardia</taxon>
    </lineage>
</organism>
<dbReference type="STRING" id="455432.AWN90_41835"/>
<proteinExistence type="predicted"/>
<comment type="caution">
    <text evidence="1">The sequence shown here is derived from an EMBL/GenBank/DDBJ whole genome shotgun (WGS) entry which is preliminary data.</text>
</comment>
<dbReference type="OrthoDB" id="4570572at2"/>
<evidence type="ECO:0000313" key="1">
    <source>
        <dbReference type="EMBL" id="KZM71060.1"/>
    </source>
</evidence>
<gene>
    <name evidence="1" type="ORF">AWN90_41835</name>
</gene>
<name>A0A164K5N7_9NOCA</name>
<dbReference type="RefSeq" id="WP_067595167.1">
    <property type="nucleotide sequence ID" value="NZ_JABMCZ010000003.1"/>
</dbReference>
<accession>A0A164K5N7</accession>
<evidence type="ECO:0000313" key="2">
    <source>
        <dbReference type="Proteomes" id="UP000076512"/>
    </source>
</evidence>
<sequence>MAAKKVAKPVSRWEALKREAKKNYSAPDPYVFDGANPPVEITAPDTLERSLALASMLDSRGGIAIRDMEPMILALVGRDAFPVVWDAIRDEPVDVAMALIDDINRHFDAVPDAGADDLPGGESAS</sequence>
<protein>
    <recommendedName>
        <fullName evidence="3">Tail assembly chaperone</fullName>
    </recommendedName>
</protein>